<feature type="region of interest" description="Disordered" evidence="6">
    <location>
        <begin position="548"/>
        <end position="621"/>
    </location>
</feature>
<feature type="compositionally biased region" description="Polar residues" evidence="6">
    <location>
        <begin position="599"/>
        <end position="616"/>
    </location>
</feature>
<evidence type="ECO:0000259" key="7">
    <source>
        <dbReference type="SMART" id="SM00581"/>
    </source>
</evidence>
<feature type="region of interest" description="Disordered" evidence="6">
    <location>
        <begin position="653"/>
        <end position="701"/>
    </location>
</feature>
<dbReference type="RefSeq" id="XP_013789184.2">
    <property type="nucleotide sequence ID" value="XM_013933730.2"/>
</dbReference>
<organism evidence="8 9">
    <name type="scientific">Limulus polyphemus</name>
    <name type="common">Atlantic horseshoe crab</name>
    <dbReference type="NCBI Taxonomy" id="6850"/>
    <lineage>
        <taxon>Eukaryota</taxon>
        <taxon>Metazoa</taxon>
        <taxon>Ecdysozoa</taxon>
        <taxon>Arthropoda</taxon>
        <taxon>Chelicerata</taxon>
        <taxon>Merostomata</taxon>
        <taxon>Xiphosura</taxon>
        <taxon>Limulidae</taxon>
        <taxon>Limulus</taxon>
    </lineage>
</organism>
<dbReference type="Pfam" id="PF04046">
    <property type="entry name" value="PSP"/>
    <property type="match status" value="1"/>
</dbReference>
<name>A0ABM1BUZ2_LIMPO</name>
<comment type="subcellular location">
    <subcellularLocation>
        <location evidence="1">Nucleus</location>
    </subcellularLocation>
</comment>
<keyword evidence="3" id="KW-0863">Zinc-finger</keyword>
<accession>A0ABM1BUZ2</accession>
<dbReference type="Proteomes" id="UP000694941">
    <property type="component" value="Unplaced"/>
</dbReference>
<feature type="compositionally biased region" description="Polar residues" evidence="6">
    <location>
        <begin position="187"/>
        <end position="197"/>
    </location>
</feature>
<proteinExistence type="predicted"/>
<keyword evidence="2" id="KW-0479">Metal-binding</keyword>
<evidence type="ECO:0000256" key="4">
    <source>
        <dbReference type="ARBA" id="ARBA00022833"/>
    </source>
</evidence>
<dbReference type="InterPro" id="IPR006568">
    <property type="entry name" value="PSP_pro-rich"/>
</dbReference>
<protein>
    <submittedName>
        <fullName evidence="9">Zinc finger CCHC domain-containing protein 8 homolog</fullName>
    </submittedName>
</protein>
<dbReference type="PANTHER" id="PTHR13316">
    <property type="entry name" value="ZINC FINGER, CCHC DOMAIN CONTAINING 8"/>
    <property type="match status" value="1"/>
</dbReference>
<feature type="compositionally biased region" description="Low complexity" evidence="6">
    <location>
        <begin position="61"/>
        <end position="94"/>
    </location>
</feature>
<feature type="compositionally biased region" description="Pro residues" evidence="6">
    <location>
        <begin position="569"/>
        <end position="589"/>
    </location>
</feature>
<feature type="compositionally biased region" description="Basic residues" evidence="6">
    <location>
        <begin position="198"/>
        <end position="213"/>
    </location>
</feature>
<keyword evidence="5" id="KW-0539">Nucleus</keyword>
<reference evidence="9" key="1">
    <citation type="submission" date="2025-08" db="UniProtKB">
        <authorList>
            <consortium name="RefSeq"/>
        </authorList>
    </citation>
    <scope>IDENTIFICATION</scope>
    <source>
        <tissue evidence="9">Muscle</tissue>
    </source>
</reference>
<evidence type="ECO:0000313" key="8">
    <source>
        <dbReference type="Proteomes" id="UP000694941"/>
    </source>
</evidence>
<evidence type="ECO:0000256" key="6">
    <source>
        <dbReference type="SAM" id="MobiDB-lite"/>
    </source>
</evidence>
<dbReference type="SMART" id="SM00581">
    <property type="entry name" value="PSP"/>
    <property type="match status" value="1"/>
</dbReference>
<dbReference type="GeneID" id="106473051"/>
<dbReference type="InterPro" id="IPR052115">
    <property type="entry name" value="NEXT_complex_subunit_ZCCHC8"/>
</dbReference>
<evidence type="ECO:0000256" key="2">
    <source>
        <dbReference type="ARBA" id="ARBA00022723"/>
    </source>
</evidence>
<gene>
    <name evidence="9" type="primary">LOC106473051</name>
</gene>
<sequence>MANTEEDVTNDDELFVVFECTSLTKTNKGSSDMLSDMHKSDRKTSRKRSKKHFVEDYLDGNSVVTNSNSNSNTNSNSTTTSACSSSTSTSNVNNDNGITIRNEEEIRWCEKDNDNFKSLLSNDQLIIVDSLESAESDDVELEITQARDNIATPDNEEKQKIYNQHTYDSSISSKMGGNLSVIPRSTNSVSDDISTSKSFHHRKVSKLHRNRRERLKQDLHQVKTSKEGSSNGPLITVTFKNKRLAKKYQMKVEEFLKELLAGEDLTMVENDDERKDTEGEHLQFFQDFYVDTIQHTNSHTSCGKPEKIPVYDKDYEEIMQDKSPEEKPQKLEKFRPRVTCFNCMGDHLLDKCLEKHDQRRIASNRKQYMALSLTSKARYHQEEKNRKFKPGTISNELRQALDLLPNQLPQYIYRMRILGYPPGWLKEAEIESSGIMMYGSDGKAVHHDENIEDGEVDVDSLKVQYDPMKLVDYPGFNIPIPYGFIDESEHLRMPPLQFHQLRYVAEQSMKPPEPKPYLKRQIPDTSNVKAKVKVSRLDRSEEDMEVDYNIQGRIIDSEDDEAGTCKFIPPLPPDTPKNTPPPPPPPSLPPSDCSDTDDQGTAASSQVSSRATSPSLTDLEETKRKLMKELDRVADSTDLEDGSSQECRATDLIEETSFSELPTVCAKNMQSDSESAQSEDSKKATEKKHSRSLSVYTGTPVLSRVSHHNHLPDSSKFKDGVSEHLPFENLSNSTGMYDKMRHVLAKVKQKLQQL</sequence>
<evidence type="ECO:0000256" key="3">
    <source>
        <dbReference type="ARBA" id="ARBA00022771"/>
    </source>
</evidence>
<evidence type="ECO:0000256" key="1">
    <source>
        <dbReference type="ARBA" id="ARBA00004123"/>
    </source>
</evidence>
<evidence type="ECO:0000313" key="9">
    <source>
        <dbReference type="RefSeq" id="XP_013789184.2"/>
    </source>
</evidence>
<evidence type="ECO:0000256" key="5">
    <source>
        <dbReference type="ARBA" id="ARBA00023242"/>
    </source>
</evidence>
<dbReference type="PANTHER" id="PTHR13316:SF0">
    <property type="entry name" value="ZINC FINGER CCHC DOMAIN-CONTAINING PROTEIN 8"/>
    <property type="match status" value="1"/>
</dbReference>
<keyword evidence="8" id="KW-1185">Reference proteome</keyword>
<feature type="region of interest" description="Disordered" evidence="6">
    <location>
        <begin position="187"/>
        <end position="213"/>
    </location>
</feature>
<feature type="domain" description="PSP proline-rich" evidence="7">
    <location>
        <begin position="385"/>
        <end position="437"/>
    </location>
</feature>
<keyword evidence="4" id="KW-0862">Zinc</keyword>
<feature type="region of interest" description="Disordered" evidence="6">
    <location>
        <begin position="27"/>
        <end position="96"/>
    </location>
</feature>